<feature type="compositionally biased region" description="Basic and acidic residues" evidence="2">
    <location>
        <begin position="259"/>
        <end position="304"/>
    </location>
</feature>
<feature type="region of interest" description="Disordered" evidence="2">
    <location>
        <begin position="1"/>
        <end position="24"/>
    </location>
</feature>
<reference evidence="4" key="1">
    <citation type="submission" date="2016-11" db="UniProtKB">
        <authorList>
            <consortium name="WormBaseParasite"/>
        </authorList>
    </citation>
    <scope>IDENTIFICATION</scope>
</reference>
<dbReference type="Pfam" id="PF03564">
    <property type="entry name" value="DUF1759"/>
    <property type="match status" value="1"/>
</dbReference>
<dbReference type="eggNOG" id="KOG4379">
    <property type="taxonomic scope" value="Eukaryota"/>
</dbReference>
<evidence type="ECO:0000313" key="3">
    <source>
        <dbReference type="Proteomes" id="UP000095282"/>
    </source>
</evidence>
<sequence>MAKKEKKGKKGGSGSRPSLKGLKSSVTRICTKARECAQHIEGVIRMPGERLMLEDHAAYRNEILQHLAVLQELPESIEDHIQRDALMSQTVEMVEMNREEMNRHLTERGWEELVEKLELMLEGPLKEKVPNTSAIGIENREVNLEKIDEGAMPAKGNQRSEVSSPQGRKNRISGNSNASESQEHRFQSVSTLASTELAEMLSRQLTSMQQVQELLLEKVENLQRDRDIHVKDTQQMKRDVAELKNQLTEQVSQLFQEAGRRCKDSTEEVVDQKKTQSESTVHKIREHTSESKDNQELLKKKDEASASECEDKEDYSEKSSPVRTEKSSPRSMAKSTPILATNIVSSIMSSIKPFDGDGENYMLFRQTFDILVHKNEEIPTPLKQTLLMRLLEEDVLNMMKTPAISEEDYRVLLENLDRQYAREEDSTQHYIDLLDKHTFSTLEYDAMEKELNRFCTIVNILKNRGSNPDDPVFMTKFVRRLPPQVMGPVYKKMLKGIRKFQDLVLIAYDVIREKKIIEAAHENKKKCIQAEDLLAMKVNVAGAVQHLGQTSSKGSSQDQEKESFFRAMEADTFDSDSD</sequence>
<evidence type="ECO:0000313" key="4">
    <source>
        <dbReference type="WBParaSite" id="Csp11.Scaffold629.g10513.t1"/>
    </source>
</evidence>
<feature type="region of interest" description="Disordered" evidence="2">
    <location>
        <begin position="259"/>
        <end position="334"/>
    </location>
</feature>
<feature type="compositionally biased region" description="Polar residues" evidence="2">
    <location>
        <begin position="157"/>
        <end position="180"/>
    </location>
</feature>
<feature type="region of interest" description="Disordered" evidence="2">
    <location>
        <begin position="548"/>
        <end position="578"/>
    </location>
</feature>
<dbReference type="WBParaSite" id="Csp11.Scaffold629.g10513.t1">
    <property type="protein sequence ID" value="Csp11.Scaffold629.g10513.t1"/>
    <property type="gene ID" value="Csp11.Scaffold629.g10513"/>
</dbReference>
<organism evidence="3 4">
    <name type="scientific">Caenorhabditis tropicalis</name>
    <dbReference type="NCBI Taxonomy" id="1561998"/>
    <lineage>
        <taxon>Eukaryota</taxon>
        <taxon>Metazoa</taxon>
        <taxon>Ecdysozoa</taxon>
        <taxon>Nematoda</taxon>
        <taxon>Chromadorea</taxon>
        <taxon>Rhabditida</taxon>
        <taxon>Rhabditina</taxon>
        <taxon>Rhabditomorpha</taxon>
        <taxon>Rhabditoidea</taxon>
        <taxon>Rhabditidae</taxon>
        <taxon>Peloderinae</taxon>
        <taxon>Caenorhabditis</taxon>
    </lineage>
</organism>
<dbReference type="STRING" id="1561998.A0A1I7TPL3"/>
<keyword evidence="3" id="KW-1185">Reference proteome</keyword>
<dbReference type="AlphaFoldDB" id="A0A1I7TPL3"/>
<proteinExistence type="predicted"/>
<accession>A0A1I7TPL3</accession>
<feature type="coiled-coil region" evidence="1">
    <location>
        <begin position="205"/>
        <end position="253"/>
    </location>
</feature>
<evidence type="ECO:0000256" key="1">
    <source>
        <dbReference type="SAM" id="Coils"/>
    </source>
</evidence>
<feature type="compositionally biased region" description="Basic residues" evidence="2">
    <location>
        <begin position="1"/>
        <end position="10"/>
    </location>
</feature>
<dbReference type="InterPro" id="IPR005312">
    <property type="entry name" value="DUF1759"/>
</dbReference>
<protein>
    <submittedName>
        <fullName evidence="4">EF-hand domain-containing protein</fullName>
    </submittedName>
</protein>
<evidence type="ECO:0000256" key="2">
    <source>
        <dbReference type="SAM" id="MobiDB-lite"/>
    </source>
</evidence>
<feature type="region of interest" description="Disordered" evidence="2">
    <location>
        <begin position="149"/>
        <end position="190"/>
    </location>
</feature>
<dbReference type="Proteomes" id="UP000095282">
    <property type="component" value="Unplaced"/>
</dbReference>
<name>A0A1I7TPL3_9PELO</name>
<feature type="compositionally biased region" description="Polar residues" evidence="2">
    <location>
        <begin position="548"/>
        <end position="557"/>
    </location>
</feature>
<keyword evidence="1" id="KW-0175">Coiled coil</keyword>
<feature type="compositionally biased region" description="Low complexity" evidence="2">
    <location>
        <begin position="15"/>
        <end position="24"/>
    </location>
</feature>